<dbReference type="EMBL" id="WNYA01053987">
    <property type="protein sequence ID" value="KAG8535914.1"/>
    <property type="molecule type" value="Genomic_DNA"/>
</dbReference>
<name>A0AAV6YEE3_ENGPU</name>
<reference evidence="1" key="1">
    <citation type="thesis" date="2020" institute="ProQuest LLC" country="789 East Eisenhower Parkway, Ann Arbor, MI, USA">
        <title>Comparative Genomics and Chromosome Evolution.</title>
        <authorList>
            <person name="Mudd A.B."/>
        </authorList>
    </citation>
    <scope>NUCLEOTIDE SEQUENCE</scope>
    <source>
        <strain evidence="1">237g6f4</strain>
        <tissue evidence="1">Blood</tissue>
    </source>
</reference>
<keyword evidence="2" id="KW-1185">Reference proteome</keyword>
<comment type="caution">
    <text evidence="1">The sequence shown here is derived from an EMBL/GenBank/DDBJ whole genome shotgun (WGS) entry which is preliminary data.</text>
</comment>
<organism evidence="1 2">
    <name type="scientific">Engystomops pustulosus</name>
    <name type="common">Tungara frog</name>
    <name type="synonym">Physalaemus pustulosus</name>
    <dbReference type="NCBI Taxonomy" id="76066"/>
    <lineage>
        <taxon>Eukaryota</taxon>
        <taxon>Metazoa</taxon>
        <taxon>Chordata</taxon>
        <taxon>Craniata</taxon>
        <taxon>Vertebrata</taxon>
        <taxon>Euteleostomi</taxon>
        <taxon>Amphibia</taxon>
        <taxon>Batrachia</taxon>
        <taxon>Anura</taxon>
        <taxon>Neobatrachia</taxon>
        <taxon>Hyloidea</taxon>
        <taxon>Leptodactylidae</taxon>
        <taxon>Leiuperinae</taxon>
        <taxon>Engystomops</taxon>
    </lineage>
</organism>
<dbReference type="Proteomes" id="UP000824782">
    <property type="component" value="Unassembled WGS sequence"/>
</dbReference>
<evidence type="ECO:0000313" key="2">
    <source>
        <dbReference type="Proteomes" id="UP000824782"/>
    </source>
</evidence>
<sequence length="96" mass="10355">MRAINGGRESCTLLKNNNMSSAYSAMRSSKSPYLNPPRAADALTMHANGSSANANRNGDRGQPCRVPLPKLNGLDSFPFTRILALGSEYISCTHLK</sequence>
<proteinExistence type="predicted"/>
<dbReference type="AlphaFoldDB" id="A0AAV6YEE3"/>
<gene>
    <name evidence="1" type="ORF">GDO81_027467</name>
</gene>
<protein>
    <submittedName>
        <fullName evidence="1">Uncharacterized protein</fullName>
    </submittedName>
</protein>
<evidence type="ECO:0000313" key="1">
    <source>
        <dbReference type="EMBL" id="KAG8535914.1"/>
    </source>
</evidence>
<accession>A0AAV6YEE3</accession>